<evidence type="ECO:0000313" key="6">
    <source>
        <dbReference type="Proteomes" id="UP000515151"/>
    </source>
</evidence>
<evidence type="ECO:0000256" key="1">
    <source>
        <dbReference type="ARBA" id="ARBA00008668"/>
    </source>
</evidence>
<dbReference type="GO" id="GO:0006629">
    <property type="term" value="P:lipid metabolic process"/>
    <property type="evidence" value="ECO:0007669"/>
    <property type="project" value="InterPro"/>
</dbReference>
<reference evidence="4" key="2">
    <citation type="submission" date="2017-06" db="EMBL/GenBank/DDBJ databases">
        <title>The pomegranate genome and the genomics of punicalagin biosynthesis.</title>
        <authorList>
            <person name="Xu C."/>
        </authorList>
    </citation>
    <scope>NUCLEOTIDE SEQUENCE [LARGE SCALE GENOMIC DNA]</scope>
    <source>
        <tissue evidence="4">Fresh leaf</tissue>
    </source>
</reference>
<dbReference type="PANTHER" id="PTHR45966">
    <property type="entry name" value="GDSL-LIKE LIPASE/ACYLHYDROLASE"/>
    <property type="match status" value="1"/>
</dbReference>
<reference evidence="7" key="4">
    <citation type="submission" date="2025-04" db="UniProtKB">
        <authorList>
            <consortium name="RefSeq"/>
        </authorList>
    </citation>
    <scope>IDENTIFICATION</scope>
    <source>
        <tissue evidence="7">Leaf</tissue>
    </source>
</reference>
<dbReference type="RefSeq" id="XP_031399761.1">
    <property type="nucleotide sequence ID" value="XM_031543901.1"/>
</dbReference>
<keyword evidence="2 3" id="KW-0732">Signal</keyword>
<dbReference type="EMBL" id="MTKT01005034">
    <property type="protein sequence ID" value="OWM68405.1"/>
    <property type="molecule type" value="Genomic_DNA"/>
</dbReference>
<dbReference type="InterPro" id="IPR001087">
    <property type="entry name" value="GDSL"/>
</dbReference>
<dbReference type="Proteomes" id="UP000515151">
    <property type="component" value="Chromosome 6"/>
</dbReference>
<dbReference type="GeneID" id="116210089"/>
<dbReference type="GO" id="GO:0016298">
    <property type="term" value="F:lipase activity"/>
    <property type="evidence" value="ECO:0007669"/>
    <property type="project" value="InterPro"/>
</dbReference>
<feature type="chain" id="PRO_5044568905" evidence="3">
    <location>
        <begin position="24"/>
        <end position="474"/>
    </location>
</feature>
<evidence type="ECO:0000256" key="3">
    <source>
        <dbReference type="SAM" id="SignalP"/>
    </source>
</evidence>
<comment type="similarity">
    <text evidence="1">Belongs to the 'GDSL' lipolytic enzyme family.</text>
</comment>
<dbReference type="InterPro" id="IPR044552">
    <property type="entry name" value="GLIP1-5/GLL25"/>
</dbReference>
<dbReference type="Pfam" id="PF00657">
    <property type="entry name" value="Lipase_GDSL"/>
    <property type="match status" value="1"/>
</dbReference>
<feature type="signal peptide" evidence="3">
    <location>
        <begin position="1"/>
        <end position="23"/>
    </location>
</feature>
<dbReference type="Proteomes" id="UP000197138">
    <property type="component" value="Unassembled WGS sequence"/>
</dbReference>
<protein>
    <submittedName>
        <fullName evidence="7">GDSL esterase/lipase 1-like</fullName>
    </submittedName>
</protein>
<evidence type="ECO:0000256" key="2">
    <source>
        <dbReference type="ARBA" id="ARBA00022729"/>
    </source>
</evidence>
<name>A0A218W6L3_PUNGR</name>
<gene>
    <name evidence="7" type="primary">LOC116210089</name>
    <name evidence="4" type="ORF">CDL15_Pgr004887</name>
</gene>
<dbReference type="InterPro" id="IPR008265">
    <property type="entry name" value="Lipase_GDSL_AS"/>
</dbReference>
<dbReference type="PROSITE" id="PS01098">
    <property type="entry name" value="LIPASE_GDSL_SER"/>
    <property type="match status" value="1"/>
</dbReference>
<dbReference type="PANTHER" id="PTHR45966:SF12">
    <property type="entry name" value="GDSL ESTERASE_LIPASE 1-LIKE ISOFORM X2"/>
    <property type="match status" value="1"/>
</dbReference>
<dbReference type="InterPro" id="IPR035669">
    <property type="entry name" value="SGNH_plant_lipase-like"/>
</dbReference>
<proteinExistence type="inferred from homology"/>
<evidence type="ECO:0000313" key="7">
    <source>
        <dbReference type="RefSeq" id="XP_031399761.1"/>
    </source>
</evidence>
<evidence type="ECO:0000313" key="5">
    <source>
        <dbReference type="Proteomes" id="UP000197138"/>
    </source>
</evidence>
<dbReference type="OrthoDB" id="1600564at2759"/>
<dbReference type="InterPro" id="IPR036514">
    <property type="entry name" value="SGNH_hydro_sf"/>
</dbReference>
<sequence>MEITVLHCHTILLSLAFLGITIGCSGTNRQLHDFGVSAHNPELKQSRSFYPNEDNTLSQQSLPENYARRVKKFSYKEVQSIALGWADRFFGFKFSSIVNCYKSLLPTTGSSSEEQVEAEGLKLDHHKMFFIFGDSLFDAGNNIYLDGKYSPAAYYPFGFTYFTNATGRLCDGRIVPDFIAQFANLPPIPPSLQPGATISYGVNFASAGATVLDSYPGQSLKYLNLRKQLSQFKEVTRKLNATLGSSRTREVLSKAVYLFSIGGDDYGDYYSNLAEEGRSPTWSEQQQQVNAVISNLTRALTEIYEQGARKIAFQNVGPMGCVPQFQINYPNLSWSCAPELLSMPILHNKELYGALTDFAERLEGFKFSVFDYFSSLLDRIDHPSDYGFESGSTPCYVSNDNGYKGLGSDKSGNTKLCEYPAAYLFFDVYGHTTQHANQQLAKLIWDGDPSITRPYNMKELFEENNPYVKLPKNK</sequence>
<keyword evidence="6" id="KW-1185">Reference proteome</keyword>
<accession>A0A218W6L3</accession>
<reference evidence="5" key="1">
    <citation type="journal article" date="2017" name="Plant J.">
        <title>The pomegranate (Punica granatum L.) genome and the genomics of punicalagin biosynthesis.</title>
        <authorList>
            <person name="Qin G."/>
            <person name="Xu C."/>
            <person name="Ming R."/>
            <person name="Tang H."/>
            <person name="Guyot R."/>
            <person name="Kramer E.M."/>
            <person name="Hu Y."/>
            <person name="Yi X."/>
            <person name="Qi Y."/>
            <person name="Xu X."/>
            <person name="Gao Z."/>
            <person name="Pan H."/>
            <person name="Jian J."/>
            <person name="Tian Y."/>
            <person name="Yue Z."/>
            <person name="Xu Y."/>
        </authorList>
    </citation>
    <scope>NUCLEOTIDE SEQUENCE [LARGE SCALE GENOMIC DNA]</scope>
    <source>
        <strain evidence="5">cv. Dabenzi</strain>
    </source>
</reference>
<dbReference type="CDD" id="cd01837">
    <property type="entry name" value="SGNH_plant_lipase_like"/>
    <property type="match status" value="1"/>
</dbReference>
<dbReference type="Gene3D" id="3.40.50.1110">
    <property type="entry name" value="SGNH hydrolase"/>
    <property type="match status" value="1"/>
</dbReference>
<reference evidence="6" key="3">
    <citation type="journal article" date="2020" name="Plant Biotechnol. J.">
        <title>The pomegranate (Punica granatum L.) draft genome dissects genetic divergence between soft- and hard-seeded cultivars.</title>
        <authorList>
            <person name="Luo X."/>
            <person name="Li H."/>
            <person name="Wu Z."/>
            <person name="Yao W."/>
            <person name="Zhao P."/>
            <person name="Cao D."/>
            <person name="Yu H."/>
            <person name="Li K."/>
            <person name="Poudel K."/>
            <person name="Zhao D."/>
            <person name="Zhang F."/>
            <person name="Xia X."/>
            <person name="Chen L."/>
            <person name="Wang Q."/>
            <person name="Jing D."/>
            <person name="Cao S."/>
        </authorList>
    </citation>
    <scope>NUCLEOTIDE SEQUENCE [LARGE SCALE GENOMIC DNA]</scope>
</reference>
<dbReference type="AlphaFoldDB" id="A0A218W6L3"/>
<evidence type="ECO:0000313" key="4">
    <source>
        <dbReference type="EMBL" id="OWM68405.1"/>
    </source>
</evidence>
<organism evidence="4 5">
    <name type="scientific">Punica granatum</name>
    <name type="common">Pomegranate</name>
    <dbReference type="NCBI Taxonomy" id="22663"/>
    <lineage>
        <taxon>Eukaryota</taxon>
        <taxon>Viridiplantae</taxon>
        <taxon>Streptophyta</taxon>
        <taxon>Embryophyta</taxon>
        <taxon>Tracheophyta</taxon>
        <taxon>Spermatophyta</taxon>
        <taxon>Magnoliopsida</taxon>
        <taxon>eudicotyledons</taxon>
        <taxon>Gunneridae</taxon>
        <taxon>Pentapetalae</taxon>
        <taxon>rosids</taxon>
        <taxon>malvids</taxon>
        <taxon>Myrtales</taxon>
        <taxon>Lythraceae</taxon>
        <taxon>Punica</taxon>
    </lineage>
</organism>